<proteinExistence type="predicted"/>
<organism evidence="2 3">
    <name type="scientific">Sinosporangium album</name>
    <dbReference type="NCBI Taxonomy" id="504805"/>
    <lineage>
        <taxon>Bacteria</taxon>
        <taxon>Bacillati</taxon>
        <taxon>Actinomycetota</taxon>
        <taxon>Actinomycetes</taxon>
        <taxon>Streptosporangiales</taxon>
        <taxon>Streptosporangiaceae</taxon>
        <taxon>Sinosporangium</taxon>
    </lineage>
</organism>
<dbReference type="Pfam" id="PF00561">
    <property type="entry name" value="Abhydrolase_1"/>
    <property type="match status" value="1"/>
</dbReference>
<dbReference type="OrthoDB" id="8957634at2"/>
<dbReference type="GO" id="GO:0004806">
    <property type="term" value="F:triacylglycerol lipase activity"/>
    <property type="evidence" value="ECO:0007669"/>
    <property type="project" value="TreeGrafter"/>
</dbReference>
<accession>A0A1G8KJ75</accession>
<dbReference type="PRINTS" id="PR00111">
    <property type="entry name" value="ABHYDROLASE"/>
</dbReference>
<evidence type="ECO:0000313" key="3">
    <source>
        <dbReference type="Proteomes" id="UP000198923"/>
    </source>
</evidence>
<dbReference type="InterPro" id="IPR050471">
    <property type="entry name" value="AB_hydrolase"/>
</dbReference>
<dbReference type="AlphaFoldDB" id="A0A1G8KJ75"/>
<dbReference type="STRING" id="504805.SAMN05421505_15125"/>
<dbReference type="GO" id="GO:0046503">
    <property type="term" value="P:glycerolipid catabolic process"/>
    <property type="evidence" value="ECO:0007669"/>
    <property type="project" value="TreeGrafter"/>
</dbReference>
<evidence type="ECO:0000259" key="1">
    <source>
        <dbReference type="Pfam" id="PF00561"/>
    </source>
</evidence>
<feature type="domain" description="AB hydrolase-1" evidence="1">
    <location>
        <begin position="25"/>
        <end position="272"/>
    </location>
</feature>
<dbReference type="InterPro" id="IPR000073">
    <property type="entry name" value="AB_hydrolase_1"/>
</dbReference>
<name>A0A1G8KJ75_9ACTN</name>
<dbReference type="EMBL" id="FNCN01000051">
    <property type="protein sequence ID" value="SDI43493.1"/>
    <property type="molecule type" value="Genomic_DNA"/>
</dbReference>
<dbReference type="RefSeq" id="WP_093175778.1">
    <property type="nucleotide sequence ID" value="NZ_FNCN01000051.1"/>
</dbReference>
<evidence type="ECO:0000313" key="2">
    <source>
        <dbReference type="EMBL" id="SDI43493.1"/>
    </source>
</evidence>
<protein>
    <submittedName>
        <fullName evidence="2">Pimeloyl-ACP methyl ester carboxylesterase</fullName>
    </submittedName>
</protein>
<dbReference type="PANTHER" id="PTHR43433">
    <property type="entry name" value="HYDROLASE, ALPHA/BETA FOLD FAMILY PROTEIN"/>
    <property type="match status" value="1"/>
</dbReference>
<reference evidence="2 3" key="1">
    <citation type="submission" date="2016-10" db="EMBL/GenBank/DDBJ databases">
        <authorList>
            <person name="de Groot N.N."/>
        </authorList>
    </citation>
    <scope>NUCLEOTIDE SEQUENCE [LARGE SCALE GENOMIC DNA]</scope>
    <source>
        <strain evidence="2 3">CPCC 201354</strain>
    </source>
</reference>
<dbReference type="SUPFAM" id="SSF53474">
    <property type="entry name" value="alpha/beta-Hydrolases"/>
    <property type="match status" value="1"/>
</dbReference>
<dbReference type="InterPro" id="IPR029058">
    <property type="entry name" value="AB_hydrolase_fold"/>
</dbReference>
<dbReference type="Proteomes" id="UP000198923">
    <property type="component" value="Unassembled WGS sequence"/>
</dbReference>
<dbReference type="Gene3D" id="3.40.50.1820">
    <property type="entry name" value="alpha/beta hydrolase"/>
    <property type="match status" value="1"/>
</dbReference>
<keyword evidence="3" id="KW-1185">Reference proteome</keyword>
<gene>
    <name evidence="2" type="ORF">SAMN05421505_15125</name>
</gene>
<sequence>MNAPLFAVNDGVRLAYDPPASTGEPLLLMMGLAVSRYWWPTGLCEAFTARGFSVARYDQRDAGDSTRMPPAPTGNPISALFGKRGQAYTAEDMADDAIAVMDALGWPSAHLFGHSLGGAIAQRVALRHPDRVRTLTTSSAVPSDAKGLGTLKYVRLTTLAKFSRLKKFPDTPHGDLQAALAMARLLASPAHPFDEQAARRQVEHNASGVRDLQAQSRQIGAQWHGPALHTLKAPTLVLHGQDDPLIRANAARDIAAAVDGARLVTLPGAGHDLPAHAWDTVADHAHDLAS</sequence>
<dbReference type="PANTHER" id="PTHR43433:SF5">
    <property type="entry name" value="AB HYDROLASE-1 DOMAIN-CONTAINING PROTEIN"/>
    <property type="match status" value="1"/>
</dbReference>